<dbReference type="EMBL" id="BOOA01000027">
    <property type="protein sequence ID" value="GIH25307.1"/>
    <property type="molecule type" value="Genomic_DNA"/>
</dbReference>
<dbReference type="RefSeq" id="WP_204042041.1">
    <property type="nucleotide sequence ID" value="NZ_BOOA01000027.1"/>
</dbReference>
<dbReference type="AlphaFoldDB" id="A0A919UP61"/>
<proteinExistence type="predicted"/>
<feature type="compositionally biased region" description="Basic and acidic residues" evidence="1">
    <location>
        <begin position="386"/>
        <end position="401"/>
    </location>
</feature>
<dbReference type="SUPFAM" id="SSF51110">
    <property type="entry name" value="alpha-D-mannose-specific plant lectins"/>
    <property type="match status" value="1"/>
</dbReference>
<accession>A0A919UP61</accession>
<organism evidence="3 4">
    <name type="scientific">Acrocarpospora phusangensis</name>
    <dbReference type="NCBI Taxonomy" id="1070424"/>
    <lineage>
        <taxon>Bacteria</taxon>
        <taxon>Bacillati</taxon>
        <taxon>Actinomycetota</taxon>
        <taxon>Actinomycetes</taxon>
        <taxon>Streptosporangiales</taxon>
        <taxon>Streptosporangiaceae</taxon>
        <taxon>Acrocarpospora</taxon>
    </lineage>
</organism>
<name>A0A919UP61_9ACTN</name>
<evidence type="ECO:0000259" key="2">
    <source>
        <dbReference type="PROSITE" id="PS50927"/>
    </source>
</evidence>
<dbReference type="SMART" id="SM00108">
    <property type="entry name" value="B_lectin"/>
    <property type="match status" value="1"/>
</dbReference>
<evidence type="ECO:0000256" key="1">
    <source>
        <dbReference type="SAM" id="MobiDB-lite"/>
    </source>
</evidence>
<protein>
    <recommendedName>
        <fullName evidence="2">Bulb-type lectin domain-containing protein</fullName>
    </recommendedName>
</protein>
<feature type="domain" description="Bulb-type lectin" evidence="2">
    <location>
        <begin position="8"/>
        <end position="129"/>
    </location>
</feature>
<dbReference type="PROSITE" id="PS50927">
    <property type="entry name" value="BULB_LECTIN"/>
    <property type="match status" value="1"/>
</dbReference>
<dbReference type="InterPro" id="IPR036426">
    <property type="entry name" value="Bulb-type_lectin_dom_sf"/>
</dbReference>
<dbReference type="Gene3D" id="2.90.10.10">
    <property type="entry name" value="Bulb-type lectin domain"/>
    <property type="match status" value="2"/>
</dbReference>
<sequence>MTDLPGKGAWLSAGQYLTVGDYLVAANGQYFAIMQSDGNFVIYRGSGPSQQGAFVWNTGTARGQGQCYAIMQPDGNFVIYRGSDPSHKGAFVWNTGIARGQGQSFAILQDDGIFVVYQGSDPAHRKAFAWASHAMLVGGDARPLAELDPGGTPVVLSYDVPEPTSYRGRHIIELDIPPDYFVTQEQADATPQVAAASVPTQQDPMFGPDGSGSSQVYNQEAPVFGTSVPTGRATPDQLTVERITTAFNLAKSTGYFDPAVFPNVQAGDDKYTRSCVKEALADLDATTVVTQINAGNRFVIYRDTSGRCTYRFIPVPRTGAPALLLVEYYRLSSFPARYGAGRTIKTFSLLPGERTRIRVSTYKRTAETASRSSSVLDSTSDETESEFERSIQGEQTRRDNNSRAFEYHADVEAEAKASWGWGSASVTASGGVKGTSNAAREEFAKNVATAVSQNAARASSRRDVQIDTSLDVKLELGEEQAIERELENVNVSRTLNFVFRQMNQEFVTLLHLVDIRAAFFNGFVESRAEVPLPALAELLDTYILPEHRQAVLAAVTGELQSIVDHAGRVRTDFVESVTLTGADDGTMTYLRVNDKATSTYGNGVAGPVINLPGVILNADTHVMRTDGVVVDTFLGLGNGLDDYSRGLQEEEVRGRRLENDRRQAEVDRLRLAVSLVERGDTAGVDLYQRVFPPPQIVNQIEQAAVSGSPDGSAAAVPTP</sequence>
<comment type="caution">
    <text evidence="3">The sequence shown here is derived from an EMBL/GenBank/DDBJ whole genome shotgun (WGS) entry which is preliminary data.</text>
</comment>
<keyword evidence="4" id="KW-1185">Reference proteome</keyword>
<evidence type="ECO:0000313" key="4">
    <source>
        <dbReference type="Proteomes" id="UP000640052"/>
    </source>
</evidence>
<evidence type="ECO:0000313" key="3">
    <source>
        <dbReference type="EMBL" id="GIH25307.1"/>
    </source>
</evidence>
<gene>
    <name evidence="3" type="ORF">Aph01nite_36170</name>
</gene>
<dbReference type="CDD" id="cd00028">
    <property type="entry name" value="B_lectin"/>
    <property type="match status" value="1"/>
</dbReference>
<reference evidence="3" key="1">
    <citation type="submission" date="2021-01" db="EMBL/GenBank/DDBJ databases">
        <title>Whole genome shotgun sequence of Acrocarpospora phusangensis NBRC 108782.</title>
        <authorList>
            <person name="Komaki H."/>
            <person name="Tamura T."/>
        </authorList>
    </citation>
    <scope>NUCLEOTIDE SEQUENCE</scope>
    <source>
        <strain evidence="3">NBRC 108782</strain>
    </source>
</reference>
<dbReference type="Proteomes" id="UP000640052">
    <property type="component" value="Unassembled WGS sequence"/>
</dbReference>
<dbReference type="InterPro" id="IPR001480">
    <property type="entry name" value="Bulb-type_lectin_dom"/>
</dbReference>
<feature type="region of interest" description="Disordered" evidence="1">
    <location>
        <begin position="370"/>
        <end position="401"/>
    </location>
</feature>